<name>X6NA90_RETFI</name>
<reference evidence="3 4" key="1">
    <citation type="journal article" date="2013" name="Curr. Biol.">
        <title>The Genome of the Foraminiferan Reticulomyxa filosa.</title>
        <authorList>
            <person name="Glockner G."/>
            <person name="Hulsmann N."/>
            <person name="Schleicher M."/>
            <person name="Noegel A.A."/>
            <person name="Eichinger L."/>
            <person name="Gallinger C."/>
            <person name="Pawlowski J."/>
            <person name="Sierra R."/>
            <person name="Euteneuer U."/>
            <person name="Pillet L."/>
            <person name="Moustafa A."/>
            <person name="Platzer M."/>
            <person name="Groth M."/>
            <person name="Szafranski K."/>
            <person name="Schliwa M."/>
        </authorList>
    </citation>
    <scope>NUCLEOTIDE SEQUENCE [LARGE SCALE GENOMIC DNA]</scope>
</reference>
<dbReference type="SUPFAM" id="SSF81382">
    <property type="entry name" value="Skp1 dimerisation domain-like"/>
    <property type="match status" value="1"/>
</dbReference>
<dbReference type="PANTHER" id="PTHR11165">
    <property type="entry name" value="SKP1"/>
    <property type="match status" value="1"/>
</dbReference>
<keyword evidence="4" id="KW-1185">Reference proteome</keyword>
<dbReference type="Pfam" id="PF01466">
    <property type="entry name" value="Skp1"/>
    <property type="match status" value="1"/>
</dbReference>
<gene>
    <name evidence="3" type="ORF">RFI_14276</name>
</gene>
<feature type="domain" description="SKP1 component dimerisation" evidence="2">
    <location>
        <begin position="84"/>
        <end position="109"/>
    </location>
</feature>
<dbReference type="AlphaFoldDB" id="X6NA90"/>
<evidence type="ECO:0000259" key="2">
    <source>
        <dbReference type="Pfam" id="PF01466"/>
    </source>
</evidence>
<sequence length="122" mass="13528">MLIVTDPSTTEIPVKKVKGDILALIVDYLKHHDGKVPAEIAKPIRSVKMEKIVEDKWDADFINNMSKKVIFQVILGANYMDVPSLLHLGCAKIATLIKGKSPDEIKQILSDDSDKVETKTDA</sequence>
<dbReference type="Proteomes" id="UP000023152">
    <property type="component" value="Unassembled WGS sequence"/>
</dbReference>
<organism evidence="3 4">
    <name type="scientific">Reticulomyxa filosa</name>
    <dbReference type="NCBI Taxonomy" id="46433"/>
    <lineage>
        <taxon>Eukaryota</taxon>
        <taxon>Sar</taxon>
        <taxon>Rhizaria</taxon>
        <taxon>Retaria</taxon>
        <taxon>Foraminifera</taxon>
        <taxon>Monothalamids</taxon>
        <taxon>Reticulomyxidae</taxon>
        <taxon>Reticulomyxa</taxon>
    </lineage>
</organism>
<comment type="similarity">
    <text evidence="1">Belongs to the SKP1 family.</text>
</comment>
<keyword evidence="1" id="KW-0833">Ubl conjugation pathway</keyword>
<dbReference type="InterPro" id="IPR036296">
    <property type="entry name" value="SKP1-like_dim_sf"/>
</dbReference>
<protein>
    <submittedName>
        <fullName evidence="3">Glycoprotein FP21</fullName>
    </submittedName>
</protein>
<evidence type="ECO:0000313" key="3">
    <source>
        <dbReference type="EMBL" id="ETO22916.1"/>
    </source>
</evidence>
<dbReference type="InterPro" id="IPR016072">
    <property type="entry name" value="Skp1_comp_dimer"/>
</dbReference>
<proteinExistence type="inferred from homology"/>
<dbReference type="Gene3D" id="3.30.710.10">
    <property type="entry name" value="Potassium Channel Kv1.1, Chain A"/>
    <property type="match status" value="1"/>
</dbReference>
<dbReference type="OrthoDB" id="2342932at2759"/>
<dbReference type="GO" id="GO:0006511">
    <property type="term" value="P:ubiquitin-dependent protein catabolic process"/>
    <property type="evidence" value="ECO:0007669"/>
    <property type="project" value="InterPro"/>
</dbReference>
<comment type="caution">
    <text evidence="3">The sequence shown here is derived from an EMBL/GenBank/DDBJ whole genome shotgun (WGS) entry which is preliminary data.</text>
</comment>
<comment type="pathway">
    <text evidence="1">Protein modification; protein ubiquitination.</text>
</comment>
<evidence type="ECO:0000313" key="4">
    <source>
        <dbReference type="Proteomes" id="UP000023152"/>
    </source>
</evidence>
<dbReference type="InterPro" id="IPR011333">
    <property type="entry name" value="SKP1/BTB/POZ_sf"/>
</dbReference>
<dbReference type="UniPathway" id="UPA00143"/>
<dbReference type="EMBL" id="ASPP01010364">
    <property type="protein sequence ID" value="ETO22916.1"/>
    <property type="molecule type" value="Genomic_DNA"/>
</dbReference>
<dbReference type="InterPro" id="IPR016897">
    <property type="entry name" value="SKP1"/>
</dbReference>
<accession>X6NA90</accession>
<dbReference type="PIRSF" id="PIRSF028729">
    <property type="entry name" value="E3_ubiquit_lig_SCF_Skp"/>
    <property type="match status" value="1"/>
</dbReference>
<evidence type="ECO:0000256" key="1">
    <source>
        <dbReference type="PIRNR" id="PIRNR028729"/>
    </source>
</evidence>
<dbReference type="GO" id="GO:0016567">
    <property type="term" value="P:protein ubiquitination"/>
    <property type="evidence" value="ECO:0007669"/>
    <property type="project" value="UniProtKB-UniPathway"/>
</dbReference>